<feature type="domain" description="Lantibiotic biosynthesis protein dehydration" evidence="2">
    <location>
        <begin position="194"/>
        <end position="564"/>
    </location>
</feature>
<dbReference type="AlphaFoldDB" id="A0A2W6P7Q7"/>
<evidence type="ECO:0000259" key="2">
    <source>
        <dbReference type="Pfam" id="PF13575"/>
    </source>
</evidence>
<gene>
    <name evidence="3" type="ORF">DN757_10675</name>
</gene>
<proteinExistence type="predicted"/>
<keyword evidence="1" id="KW-0862">Zinc</keyword>
<dbReference type="SMART" id="SM01260">
    <property type="entry name" value="LANC_like"/>
    <property type="match status" value="1"/>
</dbReference>
<keyword evidence="1" id="KW-0479">Metal-binding</keyword>
<reference evidence="3 4" key="1">
    <citation type="submission" date="2018-06" db="EMBL/GenBank/DDBJ databases">
        <title>Isolation of heavy metals resistant Paenibacillus silvae NC2 from Gold-Copper mine in ZiJin, China.</title>
        <authorList>
            <person name="Xu J."/>
            <person name="Mazhar H.S."/>
            <person name="Rensing C."/>
        </authorList>
    </citation>
    <scope>NUCLEOTIDE SEQUENCE [LARGE SCALE GENOMIC DNA]</scope>
    <source>
        <strain evidence="3 4">NC2</strain>
    </source>
</reference>
<dbReference type="RefSeq" id="WP_111270222.1">
    <property type="nucleotide sequence ID" value="NZ_QKWW01000027.1"/>
</dbReference>
<dbReference type="Gene3D" id="1.50.10.10">
    <property type="match status" value="1"/>
</dbReference>
<name>A0A2W6P7Q7_9BACL</name>
<dbReference type="SUPFAM" id="SSF158745">
    <property type="entry name" value="LanC-like"/>
    <property type="match status" value="1"/>
</dbReference>
<feature type="binding site" evidence="1">
    <location>
        <position position="947"/>
    </location>
    <ligand>
        <name>Zn(2+)</name>
        <dbReference type="ChEBI" id="CHEBI:29105"/>
    </ligand>
</feature>
<comment type="caution">
    <text evidence="3">The sequence shown here is derived from an EMBL/GenBank/DDBJ whole genome shotgun (WGS) entry which is preliminary data.</text>
</comment>
<dbReference type="Proteomes" id="UP000249204">
    <property type="component" value="Unassembled WGS sequence"/>
</dbReference>
<dbReference type="Pfam" id="PF13575">
    <property type="entry name" value="DUF4135"/>
    <property type="match status" value="1"/>
</dbReference>
<protein>
    <recommendedName>
        <fullName evidence="2">Lantibiotic biosynthesis protein dehydration domain-containing protein</fullName>
    </recommendedName>
</protein>
<dbReference type="GO" id="GO:0046872">
    <property type="term" value="F:metal ion binding"/>
    <property type="evidence" value="ECO:0007669"/>
    <property type="project" value="UniProtKB-KW"/>
</dbReference>
<dbReference type="GO" id="GO:0031179">
    <property type="term" value="P:peptide modification"/>
    <property type="evidence" value="ECO:0007669"/>
    <property type="project" value="InterPro"/>
</dbReference>
<dbReference type="GO" id="GO:0005975">
    <property type="term" value="P:carbohydrate metabolic process"/>
    <property type="evidence" value="ECO:0007669"/>
    <property type="project" value="InterPro"/>
</dbReference>
<dbReference type="InterPro" id="IPR017146">
    <property type="entry name" value="Lanti_2_LanM"/>
</dbReference>
<evidence type="ECO:0000256" key="1">
    <source>
        <dbReference type="PIRSR" id="PIRSR607822-1"/>
    </source>
</evidence>
<dbReference type="NCBIfam" id="TIGR03897">
    <property type="entry name" value="lanti_2_LanM"/>
    <property type="match status" value="1"/>
</dbReference>
<dbReference type="InterPro" id="IPR007822">
    <property type="entry name" value="LANC-like"/>
</dbReference>
<feature type="binding site" evidence="1">
    <location>
        <position position="946"/>
    </location>
    <ligand>
        <name>Zn(2+)</name>
        <dbReference type="ChEBI" id="CHEBI:29105"/>
    </ligand>
</feature>
<dbReference type="PIRSF" id="PIRSF037228">
    <property type="entry name" value="Lant_mod_RumM"/>
    <property type="match status" value="1"/>
</dbReference>
<dbReference type="InterPro" id="IPR012341">
    <property type="entry name" value="6hp_glycosidase-like_sf"/>
</dbReference>
<dbReference type="CDD" id="cd04792">
    <property type="entry name" value="LanM-like"/>
    <property type="match status" value="1"/>
</dbReference>
<feature type="binding site" evidence="1">
    <location>
        <position position="904"/>
    </location>
    <ligand>
        <name>Zn(2+)</name>
        <dbReference type="ChEBI" id="CHEBI:29105"/>
    </ligand>
</feature>
<sequence length="1049" mass="120284">MVTFHSDHPYMKASYVSERIPAGANPLRLKDRSDTLLSWMRQSKATEQEFATRLQSKGLNLDEFNHLLANKDIPATLHTGWMGDLDSILNQTPESWLTQHVHRGIGIVVLPFLYEYSEQVRRWLSLSTTEKILQESVLNSLQAGFLRDLRMVADRTSVYMYHLAKEQEADLTLEMYVKRFASGMTEIRKMLEQFPVLARILTEMSLRAANNTIELLERLLNDYDEIAAMYFDGKQLRLRSVQTGAGDSHQNGRTVTILEFDSNIKLIYKPRSLDTDLAFSEWLRYLKNKGLRYDLKGPLTLSKQQYGWQEFVEHRACQSEAEVRTYYYRMGMLCGILYAFQSTDMHYENIVACGDMPYIIDYETLLANNIYDEEKLDFPMSMLYRSVFLSGLIPVGQVFRSQIDFDLSGIGGKPDQTSTNMKGWVLKQDNTDEVQYVEVPFKTAQLQHLVQLNGQTIEPVRYLAEISEGFREIYQIMANEKETIKREIRERFGKLTGRALLRPTFLYGRFLAASQHPKYLRNGLDREKLLEMLWNIVKVDKRFEQIVPTEIDDLLNNDIPYYTFPIDGTCLYTSDQRKIPNIFQKTCLTWIEEKLDRYSEKDLANQLRLLQYAIHSAQVEHMELPEMEALDYVGSLPLTSSQFDPTATARDIADYLLDYRLTEQGHSTWMGLRNQDNRFRLTLLDFSLYSGTLGISMFLGLMYVQTRNSEYRNVAMENFRYVISVFERVADDELPPSVFNGRGSAVYAGFFLDALFDFPEARQAARLQLTKIKQYSAQPMPAQPVDELQSNLDFLDGYAGIITLCVHIWERFAEPEALETARIYAERLCQHLKQDRAKLVGFAHGSSGMIYALRKIEAYNLLSPNEDVLDELLQFERSNYDSTRANWMDLRGHVEDPLGSYYWCHGAPGVLLGRSELDEPIDEAERVKLLNAMLEHATTNPRLSLCHGIFGMMEIFLSLANNPGWQTSSSMIQDAIWGLLNRASISSQIEGMKDRGLVGLMLGVSGIGWTCLRLANAELPSVMTLKFPAKAVSITTAQANPVLAEEGAR</sequence>
<dbReference type="EMBL" id="QKWW01000027">
    <property type="protein sequence ID" value="PZT55700.1"/>
    <property type="molecule type" value="Genomic_DNA"/>
</dbReference>
<dbReference type="PRINTS" id="PR01950">
    <property type="entry name" value="LANCSUPER"/>
</dbReference>
<evidence type="ECO:0000313" key="4">
    <source>
        <dbReference type="Proteomes" id="UP000249204"/>
    </source>
</evidence>
<dbReference type="Pfam" id="PF05147">
    <property type="entry name" value="LANC_like"/>
    <property type="match status" value="1"/>
</dbReference>
<organism evidence="3 4">
    <name type="scientific">Paenibacillus silvae</name>
    <dbReference type="NCBI Taxonomy" id="1325358"/>
    <lineage>
        <taxon>Bacteria</taxon>
        <taxon>Bacillati</taxon>
        <taxon>Bacillota</taxon>
        <taxon>Bacilli</taxon>
        <taxon>Bacillales</taxon>
        <taxon>Paenibacillaceae</taxon>
        <taxon>Paenibacillus</taxon>
    </lineage>
</organism>
<accession>A0A2W6P7Q7</accession>
<dbReference type="InterPro" id="IPR025410">
    <property type="entry name" value="Lant_dehyd"/>
</dbReference>
<evidence type="ECO:0000313" key="3">
    <source>
        <dbReference type="EMBL" id="PZT55700.1"/>
    </source>
</evidence>